<evidence type="ECO:0000256" key="2">
    <source>
        <dbReference type="ARBA" id="ARBA00022842"/>
    </source>
</evidence>
<dbReference type="Proteomes" id="UP000784435">
    <property type="component" value="Unassembled WGS sequence"/>
</dbReference>
<dbReference type="PANTHER" id="PTHR43007:SF1">
    <property type="entry name" value="2-PHOSPHO-L-LACTATE TRANSFERASE"/>
    <property type="match status" value="1"/>
</dbReference>
<dbReference type="InterPro" id="IPR038136">
    <property type="entry name" value="CofD-like_dom_sf"/>
</dbReference>
<dbReference type="EMBL" id="DYUK01000314">
    <property type="protein sequence ID" value="HJG81415.1"/>
    <property type="molecule type" value="Genomic_DNA"/>
</dbReference>
<name>A0A921SPC6_9MICO</name>
<dbReference type="Gene3D" id="1.10.8.240">
    <property type="entry name" value="CofD-like domain"/>
    <property type="match status" value="1"/>
</dbReference>
<comment type="caution">
    <text evidence="4">The sequence shown here is derived from an EMBL/GenBank/DDBJ whole genome shotgun (WGS) entry which is preliminary data.</text>
</comment>
<keyword evidence="1 4" id="KW-0808">Transferase</keyword>
<reference evidence="4" key="1">
    <citation type="journal article" date="2021" name="PeerJ">
        <title>Extensive microbial diversity within the chicken gut microbiome revealed by metagenomics and culture.</title>
        <authorList>
            <person name="Gilroy R."/>
            <person name="Ravi A."/>
            <person name="Getino M."/>
            <person name="Pursley I."/>
            <person name="Horton D.L."/>
            <person name="Alikhan N.F."/>
            <person name="Baker D."/>
            <person name="Gharbi K."/>
            <person name="Hall N."/>
            <person name="Watson M."/>
            <person name="Adriaenssens E.M."/>
            <person name="Foster-Nyarko E."/>
            <person name="Jarju S."/>
            <person name="Secka A."/>
            <person name="Antonio M."/>
            <person name="Oren A."/>
            <person name="Chaudhuri R.R."/>
            <person name="La Ragione R."/>
            <person name="Hildebrand F."/>
            <person name="Pallen M.J."/>
        </authorList>
    </citation>
    <scope>NUCLEOTIDE SEQUENCE</scope>
    <source>
        <strain evidence="4">ChiGjej5B5-7349</strain>
    </source>
</reference>
<accession>A0A921SPC6</accession>
<dbReference type="EC" id="2.7.8.28" evidence="4"/>
<feature type="compositionally biased region" description="Pro residues" evidence="3">
    <location>
        <begin position="49"/>
        <end position="61"/>
    </location>
</feature>
<keyword evidence="2" id="KW-0460">Magnesium</keyword>
<dbReference type="AlphaFoldDB" id="A0A921SPC6"/>
<dbReference type="NCBIfam" id="TIGR01819">
    <property type="entry name" value="F420_cofD"/>
    <property type="match status" value="1"/>
</dbReference>
<organism evidence="4 5">
    <name type="scientific">Brevibacterium senegalense</name>
    <dbReference type="NCBI Taxonomy" id="1033736"/>
    <lineage>
        <taxon>Bacteria</taxon>
        <taxon>Bacillati</taxon>
        <taxon>Actinomycetota</taxon>
        <taxon>Actinomycetes</taxon>
        <taxon>Micrococcales</taxon>
        <taxon>Brevibacteriaceae</taxon>
        <taxon>Brevibacterium</taxon>
    </lineage>
</organism>
<sequence length="376" mass="38960">MQDPTAPAAPAPPARITMLSGGVGGSRFAQGVRCLLQREAAEPATATTPTPPLDPTSPTEPGPSTEPATASGPDSPAHGAPVPSLTCVVNTGDDMWLNGLRVCPDLDSLLYGLAGVGDRERGWGRADETQRVSAELIAYGVGADWFTLGDLDLGTHIARTQLLREGHGLAAVTHRLSARWELGATLLPATEAPVETRVRLADDSTLHFEEWWVRHRATLPAQEFVQAGADQAAPGPGVLEAIRDAEVVLLAPSNPIVSIGAILRIPGIADALRQTAAPVIGLSPILGDSHVLGMAAQCLQTVGVEVSAAGVALHYGARSAGGLLDGWLVDTHDADQVARVQAAGIACAAVPLLMRSPEVTADMAQAALDLAARTRR</sequence>
<evidence type="ECO:0000256" key="3">
    <source>
        <dbReference type="SAM" id="MobiDB-lite"/>
    </source>
</evidence>
<feature type="region of interest" description="Disordered" evidence="3">
    <location>
        <begin position="34"/>
        <end position="80"/>
    </location>
</feature>
<proteinExistence type="inferred from homology"/>
<evidence type="ECO:0000313" key="4">
    <source>
        <dbReference type="EMBL" id="HJG81415.1"/>
    </source>
</evidence>
<dbReference type="PANTHER" id="PTHR43007">
    <property type="entry name" value="2-PHOSPHO-L-LACTATE TRANSFERASE"/>
    <property type="match status" value="1"/>
</dbReference>
<dbReference type="SUPFAM" id="SSF142338">
    <property type="entry name" value="CofD-like"/>
    <property type="match status" value="1"/>
</dbReference>
<dbReference type="Pfam" id="PF01933">
    <property type="entry name" value="CofD"/>
    <property type="match status" value="1"/>
</dbReference>
<dbReference type="GO" id="GO:0000287">
    <property type="term" value="F:magnesium ion binding"/>
    <property type="evidence" value="ECO:0007669"/>
    <property type="project" value="InterPro"/>
</dbReference>
<gene>
    <name evidence="4" type="primary">cofD</name>
    <name evidence="4" type="ORF">K8V08_13505</name>
</gene>
<dbReference type="InterPro" id="IPR002882">
    <property type="entry name" value="CofD"/>
</dbReference>
<dbReference type="GO" id="GO:0043743">
    <property type="term" value="F:LPPG:FO 2-phospho-L-lactate transferase activity"/>
    <property type="evidence" value="ECO:0007669"/>
    <property type="project" value="UniProtKB-EC"/>
</dbReference>
<dbReference type="InterPro" id="IPR010115">
    <property type="entry name" value="FbiA/CofD"/>
</dbReference>
<evidence type="ECO:0000313" key="5">
    <source>
        <dbReference type="Proteomes" id="UP000784435"/>
    </source>
</evidence>
<dbReference type="HAMAP" id="MF_01257">
    <property type="entry name" value="CofD"/>
    <property type="match status" value="1"/>
</dbReference>
<dbReference type="Gene3D" id="3.40.50.10680">
    <property type="entry name" value="CofD-like domains"/>
    <property type="match status" value="1"/>
</dbReference>
<protein>
    <submittedName>
        <fullName evidence="4">2-phospho-L-lactate transferase</fullName>
        <ecNumber evidence="4">2.7.8.28</ecNumber>
    </submittedName>
</protein>
<reference evidence="4" key="2">
    <citation type="submission" date="2021-09" db="EMBL/GenBank/DDBJ databases">
        <authorList>
            <person name="Gilroy R."/>
        </authorList>
    </citation>
    <scope>NUCLEOTIDE SEQUENCE</scope>
    <source>
        <strain evidence="4">ChiGjej5B5-7349</strain>
    </source>
</reference>
<feature type="region of interest" description="Disordered" evidence="3">
    <location>
        <begin position="1"/>
        <end position="22"/>
    </location>
</feature>
<evidence type="ECO:0000256" key="1">
    <source>
        <dbReference type="ARBA" id="ARBA00022679"/>
    </source>
</evidence>